<dbReference type="InterPro" id="IPR023033">
    <property type="entry name" value="Ala_tRNA_ligase_euk/bac"/>
</dbReference>
<protein>
    <recommendedName>
        <fullName evidence="11">Alanine--tRNA ligase</fullName>
        <ecNumber evidence="11">6.1.1.7</ecNumber>
    </recommendedName>
    <alternativeName>
        <fullName evidence="11">Alanyl-tRNA synthetase</fullName>
        <shortName evidence="11">AlaRS</shortName>
    </alternativeName>
</protein>
<dbReference type="Gene3D" id="3.30.930.10">
    <property type="entry name" value="Bira Bifunctional Protein, Domain 2"/>
    <property type="match status" value="1"/>
</dbReference>
<evidence type="ECO:0000256" key="6">
    <source>
        <dbReference type="ARBA" id="ARBA00022833"/>
    </source>
</evidence>
<dbReference type="EC" id="6.1.1.7" evidence="11"/>
<dbReference type="SUPFAM" id="SSF55186">
    <property type="entry name" value="ThrRS/AlaRS common domain"/>
    <property type="match status" value="1"/>
</dbReference>
<comment type="subcellular location">
    <subcellularLocation>
        <location evidence="11">Cytoplasm</location>
    </subcellularLocation>
</comment>
<dbReference type="PROSITE" id="PS50860">
    <property type="entry name" value="AA_TRNA_LIGASE_II_ALA"/>
    <property type="match status" value="1"/>
</dbReference>
<dbReference type="Gene3D" id="2.40.30.130">
    <property type="match status" value="1"/>
</dbReference>
<keyword evidence="15" id="KW-1185">Reference proteome</keyword>
<comment type="cofactor">
    <cofactor evidence="11">
        <name>Zn(2+)</name>
        <dbReference type="ChEBI" id="CHEBI:29105"/>
    </cofactor>
    <text evidence="11">Binds 1 zinc ion per subunit.</text>
</comment>
<feature type="binding site" evidence="11">
    <location>
        <position position="674"/>
    </location>
    <ligand>
        <name>Zn(2+)</name>
        <dbReference type="ChEBI" id="CHEBI:29105"/>
    </ligand>
</feature>
<dbReference type="Gene3D" id="3.30.54.20">
    <property type="match status" value="1"/>
</dbReference>
<dbReference type="InterPro" id="IPR002318">
    <property type="entry name" value="Ala-tRNA-lgiase_IIc"/>
</dbReference>
<keyword evidence="11" id="KW-0963">Cytoplasm</keyword>
<proteinExistence type="inferred from homology"/>
<keyword evidence="10 11" id="KW-0030">Aminoacyl-tRNA synthetase</keyword>
<keyword evidence="9 11" id="KW-0648">Protein biosynthesis</keyword>
<dbReference type="Gene3D" id="6.10.250.550">
    <property type="match status" value="1"/>
</dbReference>
<reference evidence="14 15" key="1">
    <citation type="submission" date="2019-07" db="EMBL/GenBank/DDBJ databases">
        <authorList>
            <person name="Grouzdev D.S."/>
        </authorList>
    </citation>
    <scope>NUCLEOTIDE SEQUENCE [LARGE SCALE GENOMIC DNA]</scope>
    <source>
        <strain evidence="14 15">3C</strain>
    </source>
</reference>
<evidence type="ECO:0000259" key="13">
    <source>
        <dbReference type="PROSITE" id="PS50860"/>
    </source>
</evidence>
<comment type="catalytic activity">
    <reaction evidence="11">
        <text>tRNA(Ala) + L-alanine + ATP = L-alanyl-tRNA(Ala) + AMP + diphosphate</text>
        <dbReference type="Rhea" id="RHEA:12540"/>
        <dbReference type="Rhea" id="RHEA-COMP:9657"/>
        <dbReference type="Rhea" id="RHEA-COMP:9923"/>
        <dbReference type="ChEBI" id="CHEBI:30616"/>
        <dbReference type="ChEBI" id="CHEBI:33019"/>
        <dbReference type="ChEBI" id="CHEBI:57972"/>
        <dbReference type="ChEBI" id="CHEBI:78442"/>
        <dbReference type="ChEBI" id="CHEBI:78497"/>
        <dbReference type="ChEBI" id="CHEBI:456215"/>
        <dbReference type="EC" id="6.1.1.7"/>
    </reaction>
</comment>
<evidence type="ECO:0000256" key="10">
    <source>
        <dbReference type="ARBA" id="ARBA00023146"/>
    </source>
</evidence>
<dbReference type="InterPro" id="IPR003156">
    <property type="entry name" value="DHHA1_dom"/>
</dbReference>
<keyword evidence="6 11" id="KW-0862">Zinc</keyword>
<dbReference type="PANTHER" id="PTHR11777">
    <property type="entry name" value="ALANYL-TRNA SYNTHETASE"/>
    <property type="match status" value="1"/>
</dbReference>
<keyword evidence="2 11" id="KW-0820">tRNA-binding</keyword>
<keyword evidence="12" id="KW-0175">Coiled coil</keyword>
<organism evidence="14 15">
    <name type="scientific">Ancylobacter moscoviensis</name>
    <dbReference type="NCBI Taxonomy" id="2597768"/>
    <lineage>
        <taxon>Bacteria</taxon>
        <taxon>Pseudomonadati</taxon>
        <taxon>Pseudomonadota</taxon>
        <taxon>Alphaproteobacteria</taxon>
        <taxon>Hyphomicrobiales</taxon>
        <taxon>Xanthobacteraceae</taxon>
        <taxon>Ancylobacter</taxon>
    </lineage>
</organism>
<dbReference type="InterPro" id="IPR012947">
    <property type="entry name" value="tRNA_SAD"/>
</dbReference>
<dbReference type="NCBIfam" id="TIGR00344">
    <property type="entry name" value="alaS"/>
    <property type="match status" value="1"/>
</dbReference>
<dbReference type="HAMAP" id="MF_00036_B">
    <property type="entry name" value="Ala_tRNA_synth_B"/>
    <property type="match status" value="1"/>
</dbReference>
<dbReference type="InterPro" id="IPR045864">
    <property type="entry name" value="aa-tRNA-synth_II/BPL/LPL"/>
</dbReference>
<evidence type="ECO:0000256" key="5">
    <source>
        <dbReference type="ARBA" id="ARBA00022741"/>
    </source>
</evidence>
<comment type="similarity">
    <text evidence="1 11">Belongs to the class-II aminoacyl-tRNA synthetase family.</text>
</comment>
<feature type="binding site" evidence="11">
    <location>
        <position position="678"/>
    </location>
    <ligand>
        <name>Zn(2+)</name>
        <dbReference type="ChEBI" id="CHEBI:29105"/>
    </ligand>
</feature>
<dbReference type="EMBL" id="VMBP01000002">
    <property type="protein sequence ID" value="TSJ63187.1"/>
    <property type="molecule type" value="Genomic_DNA"/>
</dbReference>
<dbReference type="PANTHER" id="PTHR11777:SF9">
    <property type="entry name" value="ALANINE--TRNA LIGASE, CYTOPLASMIC"/>
    <property type="match status" value="1"/>
</dbReference>
<evidence type="ECO:0000256" key="7">
    <source>
        <dbReference type="ARBA" id="ARBA00022840"/>
    </source>
</evidence>
<comment type="function">
    <text evidence="11">Catalyzes the attachment of alanine to tRNA(Ala) in a two-step reaction: alanine is first activated by ATP to form Ala-AMP and then transferred to the acceptor end of tRNA(Ala). Also edits incorrectly charged Ser-tRNA(Ala) and Gly-tRNA(Ala) via its editing domain.</text>
</comment>
<evidence type="ECO:0000256" key="9">
    <source>
        <dbReference type="ARBA" id="ARBA00022917"/>
    </source>
</evidence>
<evidence type="ECO:0000256" key="8">
    <source>
        <dbReference type="ARBA" id="ARBA00022884"/>
    </source>
</evidence>
<sequence>MSGVNEIRATFLDYFAKNGHQVVESSPLVPRNDPTLMFTNAGMVQFKNVFTGIEKRPYSRAATSQKCVRAGGKHNDLDNVGYTARHHTFFEMLGNFSFGDYFKENAIEFAWNLITREFELPVDKLMVTVYHEDDEAFSLWKRIAGLPDSKIVRIATSDNFWQMGDTGPCGPCSEIFYDHGSHIPGGPPGSPDADGDRFIEIWNLVFMQFEQLPGGERVVLPRPSIDTGMGLERISAVLQGTHDNYEIDLMRALTGAVEELTDVPADGPQKASHRVIADHLRASTFLVADGVLPSNEGRGYVLRRIMRRAMRHAQLLGARDPLMHRLVPVLVREMGRAYPEIVRAEALVTETLRLEETRFRKTLERGLSILETESEGLNAGAKFSGETAFKLYDTYGFPLDLTEDALRARGVGVDVDSFNAAMERQRAEARASWAGSGEAATDTVWFAVREDVGPTEFLGYGTETAEGTVTALVAEGRRAGELPAGGRGLVVLNQTPFYGESGGQVGDTGVLTGEGGLRARVVNTQKKLGDVFVHEVEVESGTLAVGAALALVVDSDRRQAVRANHSATHLLHEALRRVLGDHVAQKGSLVAPDRLRFDFSHPKPMDEAELRQVEDIANRIVLRNEPVVTRLMAVDDAIESGARALFGEKYGDEVRVVSMGTDPGNGAPYSVELCGGTHVARTGDIGIISLLGESAVGAGVRRIEAMTGDAARYHLNGESRALHAAAGLLKAPVGEVEARLAQLVEERRKLERELGEARRKLAMGGGAAGEEPTRTIGAIKLLARQVTGIEPKDLKSLVDEGKKRIGSGIVAIVGVTDEGRAGLVVGVTDDLIDRYDAVALVRHGAEALGGKGGGGRRDMAQAGGPDGGRAAEALAAIESALAG</sequence>
<dbReference type="Gene3D" id="3.30.980.10">
    <property type="entry name" value="Threonyl-trna Synthetase, Chain A, domain 2"/>
    <property type="match status" value="1"/>
</dbReference>
<keyword evidence="4 11" id="KW-0479">Metal-binding</keyword>
<dbReference type="InterPro" id="IPR018165">
    <property type="entry name" value="Ala-tRNA-synth_IIc_core"/>
</dbReference>
<dbReference type="Pfam" id="PF01411">
    <property type="entry name" value="tRNA-synt_2c"/>
    <property type="match status" value="1"/>
</dbReference>
<dbReference type="Pfam" id="PF02272">
    <property type="entry name" value="DHHA1"/>
    <property type="match status" value="1"/>
</dbReference>
<dbReference type="InterPro" id="IPR018164">
    <property type="entry name" value="Ala-tRNA-synth_IIc_N"/>
</dbReference>
<evidence type="ECO:0000256" key="2">
    <source>
        <dbReference type="ARBA" id="ARBA00022555"/>
    </source>
</evidence>
<comment type="caution">
    <text evidence="14">The sequence shown here is derived from an EMBL/GenBank/DDBJ whole genome shotgun (WGS) entry which is preliminary data.</text>
</comment>
<dbReference type="PRINTS" id="PR00980">
    <property type="entry name" value="TRNASYNTHALA"/>
</dbReference>
<evidence type="ECO:0000313" key="15">
    <source>
        <dbReference type="Proteomes" id="UP000315321"/>
    </source>
</evidence>
<dbReference type="InterPro" id="IPR009000">
    <property type="entry name" value="Transl_B-barrel_sf"/>
</dbReference>
<dbReference type="Proteomes" id="UP000315321">
    <property type="component" value="Unassembled WGS sequence"/>
</dbReference>
<feature type="domain" description="Alanyl-transfer RNA synthetases family profile" evidence="13">
    <location>
        <begin position="2"/>
        <end position="717"/>
    </location>
</feature>
<evidence type="ECO:0000256" key="11">
    <source>
        <dbReference type="HAMAP-Rule" id="MF_00036"/>
    </source>
</evidence>
<dbReference type="InterPro" id="IPR018163">
    <property type="entry name" value="Thr/Ala-tRNA-synth_IIc_edit"/>
</dbReference>
<dbReference type="InterPro" id="IPR018162">
    <property type="entry name" value="Ala-tRNA-ligase_IIc_anticod-bd"/>
</dbReference>
<evidence type="ECO:0000256" key="3">
    <source>
        <dbReference type="ARBA" id="ARBA00022598"/>
    </source>
</evidence>
<dbReference type="SMART" id="SM00863">
    <property type="entry name" value="tRNA_SAD"/>
    <property type="match status" value="1"/>
</dbReference>
<dbReference type="GO" id="GO:0004813">
    <property type="term" value="F:alanine-tRNA ligase activity"/>
    <property type="evidence" value="ECO:0007669"/>
    <property type="project" value="UniProtKB-EC"/>
</dbReference>
<evidence type="ECO:0000313" key="14">
    <source>
        <dbReference type="EMBL" id="TSJ63187.1"/>
    </source>
</evidence>
<dbReference type="CDD" id="cd00673">
    <property type="entry name" value="AlaRS_core"/>
    <property type="match status" value="1"/>
</dbReference>
<evidence type="ECO:0000256" key="12">
    <source>
        <dbReference type="SAM" id="Coils"/>
    </source>
</evidence>
<comment type="domain">
    <text evidence="11">Consists of three domains; the N-terminal catalytic domain, the editing domain and the C-terminal C-Ala domain. The editing domain removes incorrectly charged amino acids, while the C-Ala domain, along with tRNA(Ala), serves as a bridge to cooperatively bring together the editing and aminoacylation centers thus stimulating deacylation of misacylated tRNAs.</text>
</comment>
<dbReference type="InterPro" id="IPR050058">
    <property type="entry name" value="Ala-tRNA_ligase"/>
</dbReference>
<keyword evidence="8 11" id="KW-0694">RNA-binding</keyword>
<feature type="binding site" evidence="11">
    <location>
        <position position="569"/>
    </location>
    <ligand>
        <name>Zn(2+)</name>
        <dbReference type="ChEBI" id="CHEBI:29105"/>
    </ligand>
</feature>
<feature type="binding site" evidence="11">
    <location>
        <position position="565"/>
    </location>
    <ligand>
        <name>Zn(2+)</name>
        <dbReference type="ChEBI" id="CHEBI:29105"/>
    </ligand>
</feature>
<evidence type="ECO:0000256" key="4">
    <source>
        <dbReference type="ARBA" id="ARBA00022723"/>
    </source>
</evidence>
<keyword evidence="7 11" id="KW-0067">ATP-binding</keyword>
<evidence type="ECO:0000256" key="1">
    <source>
        <dbReference type="ARBA" id="ARBA00008226"/>
    </source>
</evidence>
<accession>A0ABY3DSZ8</accession>
<feature type="coiled-coil region" evidence="12">
    <location>
        <begin position="733"/>
        <end position="760"/>
    </location>
</feature>
<dbReference type="SUPFAM" id="SSF50447">
    <property type="entry name" value="Translation proteins"/>
    <property type="match status" value="1"/>
</dbReference>
<dbReference type="Gene3D" id="3.10.310.40">
    <property type="match status" value="1"/>
</dbReference>
<dbReference type="Pfam" id="PF07973">
    <property type="entry name" value="tRNA_SAD"/>
    <property type="match status" value="1"/>
</dbReference>
<keyword evidence="5 11" id="KW-0547">Nucleotide-binding</keyword>
<dbReference type="SUPFAM" id="SSF101353">
    <property type="entry name" value="Putative anticodon-binding domain of alanyl-tRNA synthetase (AlaRS)"/>
    <property type="match status" value="1"/>
</dbReference>
<dbReference type="RefSeq" id="WP_144342676.1">
    <property type="nucleotide sequence ID" value="NZ_VMBP01000002.1"/>
</dbReference>
<gene>
    <name evidence="11 14" type="primary">alaS</name>
    <name evidence="14" type="ORF">FO470_09485</name>
</gene>
<dbReference type="SUPFAM" id="SSF55681">
    <property type="entry name" value="Class II aaRS and biotin synthetases"/>
    <property type="match status" value="1"/>
</dbReference>
<keyword evidence="3 11" id="KW-0436">Ligase</keyword>
<name>A0ABY3DSZ8_9HYPH</name>